<reference evidence="1 2" key="1">
    <citation type="submission" date="2024-09" db="EMBL/GenBank/DDBJ databases">
        <title>Paenibacillus zeirhizospherea sp. nov., isolated from surface of the maize (Zea mays) roots in a horticulture field, Hungary.</title>
        <authorList>
            <person name="Marton D."/>
            <person name="Farkas M."/>
            <person name="Bedics A."/>
            <person name="Toth E."/>
            <person name="Tancsics A."/>
            <person name="Boka K."/>
            <person name="Marati G."/>
            <person name="Kriszt B."/>
            <person name="Cserhati M."/>
        </authorList>
    </citation>
    <scope>NUCLEOTIDE SEQUENCE [LARGE SCALE GENOMIC DNA]</scope>
    <source>
        <strain evidence="1 2">JCM 18446</strain>
    </source>
</reference>
<comment type="caution">
    <text evidence="1">The sequence shown here is derived from an EMBL/GenBank/DDBJ whole genome shotgun (WGS) entry which is preliminary data.</text>
</comment>
<organism evidence="1 2">
    <name type="scientific">Paenibacillus medicaginis</name>
    <dbReference type="NCBI Taxonomy" id="1470560"/>
    <lineage>
        <taxon>Bacteria</taxon>
        <taxon>Bacillati</taxon>
        <taxon>Bacillota</taxon>
        <taxon>Bacilli</taxon>
        <taxon>Bacillales</taxon>
        <taxon>Paenibacillaceae</taxon>
        <taxon>Paenibacillus</taxon>
    </lineage>
</organism>
<dbReference type="RefSeq" id="WP_375518303.1">
    <property type="nucleotide sequence ID" value="NZ_JBHIRY010000001.1"/>
</dbReference>
<evidence type="ECO:0000313" key="1">
    <source>
        <dbReference type="EMBL" id="MFB5759051.1"/>
    </source>
</evidence>
<gene>
    <name evidence="1" type="ORF">ACE5LO_01460</name>
</gene>
<dbReference type="EMBL" id="JBHIRY010000001">
    <property type="protein sequence ID" value="MFB5759051.1"/>
    <property type="molecule type" value="Genomic_DNA"/>
</dbReference>
<keyword evidence="2" id="KW-1185">Reference proteome</keyword>
<protein>
    <submittedName>
        <fullName evidence="1">Uncharacterized protein</fullName>
    </submittedName>
</protein>
<evidence type="ECO:0000313" key="2">
    <source>
        <dbReference type="Proteomes" id="UP001580430"/>
    </source>
</evidence>
<sequence>MRIEKVVTVIRDREHSDIKPNVAQRFDFEDEEGNEYEWNTATDPEHVRKGQKWLVRMTVFQSSSVLGKPFKRVKNVAFIERR</sequence>
<proteinExistence type="predicted"/>
<name>A0ABV5BUT4_9BACL</name>
<dbReference type="Proteomes" id="UP001580430">
    <property type="component" value="Unassembled WGS sequence"/>
</dbReference>
<accession>A0ABV5BUT4</accession>